<dbReference type="AlphaFoldDB" id="A0A1M5VD35"/>
<protein>
    <submittedName>
        <fullName evidence="2">CubicO group peptidase, beta-lactamase class C family</fullName>
    </submittedName>
</protein>
<evidence type="ECO:0000259" key="1">
    <source>
        <dbReference type="Pfam" id="PF00144"/>
    </source>
</evidence>
<evidence type="ECO:0000313" key="2">
    <source>
        <dbReference type="EMBL" id="SHH73137.1"/>
    </source>
</evidence>
<gene>
    <name evidence="2" type="ORF">SAMN02745823_00769</name>
</gene>
<dbReference type="InterPro" id="IPR012338">
    <property type="entry name" value="Beta-lactam/transpept-like"/>
</dbReference>
<dbReference type="STRING" id="1123282.SAMN02745823_00769"/>
<name>A0A1M5VD35_9FIRM</name>
<dbReference type="Pfam" id="PF00144">
    <property type="entry name" value="Beta-lactamase"/>
    <property type="match status" value="1"/>
</dbReference>
<feature type="domain" description="Beta-lactamase-related" evidence="1">
    <location>
        <begin position="33"/>
        <end position="319"/>
    </location>
</feature>
<proteinExistence type="predicted"/>
<reference evidence="2 3" key="1">
    <citation type="submission" date="2016-11" db="EMBL/GenBank/DDBJ databases">
        <authorList>
            <person name="Jaros S."/>
            <person name="Januszkiewicz K."/>
            <person name="Wedrychowicz H."/>
        </authorList>
    </citation>
    <scope>NUCLEOTIDE SEQUENCE [LARGE SCALE GENOMIC DNA]</scope>
    <source>
        <strain evidence="2 3">DSM 10068</strain>
    </source>
</reference>
<sequence>MAYASYRMSLLPSMTFDEMMAYTTRNNDKALITVGIIRNGETTYTVYGKNGSVLPGEDHVYEIGSLTKTFTAALLCKAISEGKVNLNDEISKYIALPGGGYYPTLNRLVTHISGYKEYYLEWPMITGFLSGQKNSYYGIDREMLVKRLADIALEDKDYAYKYSNFGMAAIGEVLGKVYGASYTKLMDDYLANDLRLEHTRVSDGTGDLSGYWRWKEDDAYAPAGALTSTVSDMMRYIKLQMSGELPYLAQGHDILAQIGATPKQYEKLDIRLDAAGIGWIIDTKNNIIWHNGGTSYFNSYAAFDKEKQIGVVILSNCSPKYRIPSTVMGVKLMKTLQNESGAPNHNKDA</sequence>
<accession>A0A1M5VD35</accession>
<evidence type="ECO:0000313" key="3">
    <source>
        <dbReference type="Proteomes" id="UP000183995"/>
    </source>
</evidence>
<dbReference type="PANTHER" id="PTHR46825">
    <property type="entry name" value="D-ALANYL-D-ALANINE-CARBOXYPEPTIDASE/ENDOPEPTIDASE AMPH"/>
    <property type="match status" value="1"/>
</dbReference>
<dbReference type="PANTHER" id="PTHR46825:SF9">
    <property type="entry name" value="BETA-LACTAMASE-RELATED DOMAIN-CONTAINING PROTEIN"/>
    <property type="match status" value="1"/>
</dbReference>
<dbReference type="InterPro" id="IPR001466">
    <property type="entry name" value="Beta-lactam-related"/>
</dbReference>
<dbReference type="Proteomes" id="UP000183995">
    <property type="component" value="Unassembled WGS sequence"/>
</dbReference>
<keyword evidence="3" id="KW-1185">Reference proteome</keyword>
<dbReference type="InterPro" id="IPR050491">
    <property type="entry name" value="AmpC-like"/>
</dbReference>
<organism evidence="2 3">
    <name type="scientific">Sporobacter termitidis DSM 10068</name>
    <dbReference type="NCBI Taxonomy" id="1123282"/>
    <lineage>
        <taxon>Bacteria</taxon>
        <taxon>Bacillati</taxon>
        <taxon>Bacillota</taxon>
        <taxon>Clostridia</taxon>
        <taxon>Eubacteriales</taxon>
        <taxon>Oscillospiraceae</taxon>
        <taxon>Sporobacter</taxon>
    </lineage>
</organism>
<dbReference type="OrthoDB" id="9797709at2"/>
<dbReference type="SUPFAM" id="SSF56601">
    <property type="entry name" value="beta-lactamase/transpeptidase-like"/>
    <property type="match status" value="1"/>
</dbReference>
<dbReference type="RefSeq" id="WP_143162257.1">
    <property type="nucleotide sequence ID" value="NZ_FQXV01000002.1"/>
</dbReference>
<dbReference type="Gene3D" id="3.40.710.10">
    <property type="entry name" value="DD-peptidase/beta-lactamase superfamily"/>
    <property type="match status" value="1"/>
</dbReference>
<dbReference type="EMBL" id="FQXV01000002">
    <property type="protein sequence ID" value="SHH73137.1"/>
    <property type="molecule type" value="Genomic_DNA"/>
</dbReference>